<accession>A0AAE1EDW3</accession>
<keyword evidence="2" id="KW-1185">Reference proteome</keyword>
<name>A0AAE1EDW3_9GAST</name>
<gene>
    <name evidence="1" type="ORF">RRG08_034509</name>
</gene>
<organism evidence="1 2">
    <name type="scientific">Elysia crispata</name>
    <name type="common">lettuce slug</name>
    <dbReference type="NCBI Taxonomy" id="231223"/>
    <lineage>
        <taxon>Eukaryota</taxon>
        <taxon>Metazoa</taxon>
        <taxon>Spiralia</taxon>
        <taxon>Lophotrochozoa</taxon>
        <taxon>Mollusca</taxon>
        <taxon>Gastropoda</taxon>
        <taxon>Heterobranchia</taxon>
        <taxon>Euthyneura</taxon>
        <taxon>Panpulmonata</taxon>
        <taxon>Sacoglossa</taxon>
        <taxon>Placobranchoidea</taxon>
        <taxon>Plakobranchidae</taxon>
        <taxon>Elysia</taxon>
    </lineage>
</organism>
<proteinExistence type="predicted"/>
<evidence type="ECO:0000313" key="1">
    <source>
        <dbReference type="EMBL" id="KAK3802363.1"/>
    </source>
</evidence>
<sequence length="103" mass="11497">MLHHDCRFSVLGSGQLIRVLGVVNGASLWAPPGVMSWQGWAVRRLLTDTVSLTSSMFRADLTRVKRTTTWRPGNLYDGSSMSVLVRLGTQRMDEWIATSLGLY</sequence>
<dbReference type="AlphaFoldDB" id="A0AAE1EDW3"/>
<reference evidence="1" key="1">
    <citation type="journal article" date="2023" name="G3 (Bethesda)">
        <title>A reference genome for the long-term kleptoplast-retaining sea slug Elysia crispata morphotype clarki.</title>
        <authorList>
            <person name="Eastman K.E."/>
            <person name="Pendleton A.L."/>
            <person name="Shaikh M.A."/>
            <person name="Suttiyut T."/>
            <person name="Ogas R."/>
            <person name="Tomko P."/>
            <person name="Gavelis G."/>
            <person name="Widhalm J.R."/>
            <person name="Wisecaver J.H."/>
        </authorList>
    </citation>
    <scope>NUCLEOTIDE SEQUENCE</scope>
    <source>
        <strain evidence="1">ECLA1</strain>
    </source>
</reference>
<evidence type="ECO:0000313" key="2">
    <source>
        <dbReference type="Proteomes" id="UP001283361"/>
    </source>
</evidence>
<dbReference type="Proteomes" id="UP001283361">
    <property type="component" value="Unassembled WGS sequence"/>
</dbReference>
<dbReference type="EMBL" id="JAWDGP010000241">
    <property type="protein sequence ID" value="KAK3802363.1"/>
    <property type="molecule type" value="Genomic_DNA"/>
</dbReference>
<protein>
    <submittedName>
        <fullName evidence="1">Uncharacterized protein</fullName>
    </submittedName>
</protein>
<comment type="caution">
    <text evidence="1">The sequence shown here is derived from an EMBL/GenBank/DDBJ whole genome shotgun (WGS) entry which is preliminary data.</text>
</comment>